<dbReference type="PROSITE" id="PS51787">
    <property type="entry name" value="LON_N"/>
    <property type="match status" value="1"/>
</dbReference>
<dbReference type="InterPro" id="IPR027417">
    <property type="entry name" value="P-loop_NTPase"/>
</dbReference>
<keyword evidence="4 9" id="KW-0547">Nucleotide-binding</keyword>
<dbReference type="SMART" id="SM00382">
    <property type="entry name" value="AAA"/>
    <property type="match status" value="1"/>
</dbReference>
<keyword evidence="8 9" id="KW-0346">Stress response</keyword>
<sequence length="778" mass="87456">MGLSKAKGRRFPLLPLRGLLVYPSMVLHLDVGREKSVKALEKAMVEDNLILLCSQSEVNIEEPTQEDIFRIGTVANVRQMLKLPNGTIRVLVEGMERAEIIQYTDNEEYYEVLARELHEEDSDNPEVDALMRTVLSQFEHYINLSKKVTPETLAAVSDIEEPGRLADVITSHLSLKIKDKQEILETVDVGKRLEKLLDILNNEREVLELERKINQRVKKQMEKTQKEYYLREQMKAIQKELGEKEGRTGEVEELRDLMEKQELPEKVKEKVEKEIDRLEKMPSSSAEGGVIRNYLDWLLALPWSNKTEDDLDIHKAEQVLDEDHYSLDKPKERVLEYLAVQKLVKKMKGPILCLVGPPGVGKTSLARSIARSLNRKFVRISLGGVRDEAEIRGHRRTYVGAMPGRIIQGMKSAGALNPVFLLDEIDKMASDFRGDPSSALLEVLDPEQNNTFSDHFIEIPFDLSQVMFITTANAIHNIPRPLLDRMEVLNIPGYTELEKLQIAKRYLLPKQKREHGLLEEQLHIGEEALLKVVREYTRESGVRNLEQQVAALCRKAAKQIVSGGTESITMEPDDIKEYLGAAKFRHGVADLEDQIGTVTGLAWTEVGGETLMIEVTVVPGSGKLTLTGKLGDVMKESAQAAFSYTRSKAEELGIMPDFHEKNDIHIHIPEGAIPKDGPSAGITIATALISALTKKHVSKHVAMTGEITLRGRVLPIGGLKEKSLAAHRAGYKKILLPKDNERDLRDIPDSVKNEVEFVPVSHMDQVLKHALVEQAGVH</sequence>
<dbReference type="PROSITE" id="PS01046">
    <property type="entry name" value="LON_SER"/>
    <property type="match status" value="1"/>
</dbReference>
<dbReference type="InterPro" id="IPR008268">
    <property type="entry name" value="Peptidase_S16_AS"/>
</dbReference>
<evidence type="ECO:0000256" key="1">
    <source>
        <dbReference type="ARBA" id="ARBA00004496"/>
    </source>
</evidence>
<keyword evidence="3 9" id="KW-0645">Protease</keyword>
<evidence type="ECO:0000256" key="13">
    <source>
        <dbReference type="SAM" id="Coils"/>
    </source>
</evidence>
<dbReference type="RefSeq" id="WP_326089286.1">
    <property type="nucleotide sequence ID" value="NZ_JARLKZ010000014.1"/>
</dbReference>
<dbReference type="Gene3D" id="2.30.130.40">
    <property type="entry name" value="LON domain-like"/>
    <property type="match status" value="1"/>
</dbReference>
<dbReference type="Gene3D" id="3.30.230.10">
    <property type="match status" value="1"/>
</dbReference>
<dbReference type="Proteomes" id="UP001344632">
    <property type="component" value="Unassembled WGS sequence"/>
</dbReference>
<dbReference type="Gene3D" id="1.20.5.5270">
    <property type="match status" value="1"/>
</dbReference>
<feature type="domain" description="Lon proteolytic" evidence="14">
    <location>
        <begin position="592"/>
        <end position="773"/>
    </location>
</feature>
<evidence type="ECO:0000259" key="14">
    <source>
        <dbReference type="PROSITE" id="PS51786"/>
    </source>
</evidence>
<name>A0ABU6GPD1_9BACL</name>
<organism evidence="16 17">
    <name type="scientific">Paenibacillus dokdonensis</name>
    <dbReference type="NCBI Taxonomy" id="2567944"/>
    <lineage>
        <taxon>Bacteria</taxon>
        <taxon>Bacillati</taxon>
        <taxon>Bacillota</taxon>
        <taxon>Bacilli</taxon>
        <taxon>Bacillales</taxon>
        <taxon>Paenibacillaceae</taxon>
        <taxon>Paenibacillus</taxon>
    </lineage>
</organism>
<dbReference type="PANTHER" id="PTHR10046">
    <property type="entry name" value="ATP DEPENDENT LON PROTEASE FAMILY MEMBER"/>
    <property type="match status" value="1"/>
</dbReference>
<evidence type="ECO:0000259" key="15">
    <source>
        <dbReference type="PROSITE" id="PS51787"/>
    </source>
</evidence>
<protein>
    <recommendedName>
        <fullName evidence="9 10">Lon protease</fullName>
        <ecNumber evidence="9 10">3.4.21.53</ecNumber>
    </recommendedName>
    <alternativeName>
        <fullName evidence="9">ATP-dependent protease La</fullName>
    </alternativeName>
</protein>
<evidence type="ECO:0000256" key="4">
    <source>
        <dbReference type="ARBA" id="ARBA00022741"/>
    </source>
</evidence>
<dbReference type="GO" id="GO:0004252">
    <property type="term" value="F:serine-type endopeptidase activity"/>
    <property type="evidence" value="ECO:0007669"/>
    <property type="project" value="UniProtKB-EC"/>
</dbReference>
<evidence type="ECO:0000256" key="3">
    <source>
        <dbReference type="ARBA" id="ARBA00022670"/>
    </source>
</evidence>
<evidence type="ECO:0000256" key="8">
    <source>
        <dbReference type="ARBA" id="ARBA00023016"/>
    </source>
</evidence>
<comment type="subcellular location">
    <subcellularLocation>
        <location evidence="1 9 10">Cytoplasm</location>
    </subcellularLocation>
</comment>
<dbReference type="InterPro" id="IPR003593">
    <property type="entry name" value="AAA+_ATPase"/>
</dbReference>
<accession>A0ABU6GPD1</accession>
<feature type="coiled-coil region" evidence="13">
    <location>
        <begin position="190"/>
        <end position="227"/>
    </location>
</feature>
<dbReference type="PRINTS" id="PR00830">
    <property type="entry name" value="ENDOLAPTASE"/>
</dbReference>
<dbReference type="InterPro" id="IPR027543">
    <property type="entry name" value="Lon_bac"/>
</dbReference>
<dbReference type="PROSITE" id="PS51786">
    <property type="entry name" value="LON_PROTEOLYTIC"/>
    <property type="match status" value="1"/>
</dbReference>
<dbReference type="SUPFAM" id="SSF88697">
    <property type="entry name" value="PUA domain-like"/>
    <property type="match status" value="1"/>
</dbReference>
<dbReference type="Pfam" id="PF05362">
    <property type="entry name" value="Lon_C"/>
    <property type="match status" value="1"/>
</dbReference>
<dbReference type="InterPro" id="IPR003111">
    <property type="entry name" value="Lon_prtase_N"/>
</dbReference>
<dbReference type="InterPro" id="IPR046336">
    <property type="entry name" value="Lon_prtase_N_sf"/>
</dbReference>
<keyword evidence="5 9" id="KW-0378">Hydrolase</keyword>
<keyword evidence="6 9" id="KW-0720">Serine protease</keyword>
<dbReference type="NCBIfam" id="TIGR00763">
    <property type="entry name" value="lon"/>
    <property type="match status" value="1"/>
</dbReference>
<dbReference type="EMBL" id="JARLKZ010000014">
    <property type="protein sequence ID" value="MEC0241606.1"/>
    <property type="molecule type" value="Genomic_DNA"/>
</dbReference>
<dbReference type="InterPro" id="IPR027065">
    <property type="entry name" value="Lon_Prtase"/>
</dbReference>
<dbReference type="Gene3D" id="1.20.58.1480">
    <property type="match status" value="1"/>
</dbReference>
<comment type="function">
    <text evidence="9">ATP-dependent serine protease that mediates the selective degradation of mutant and abnormal proteins as well as certain short-lived regulatory proteins. Required for cellular homeostasis and for survival from DNA damage and developmental changes induced by stress. Degrades polypeptides processively to yield small peptide fragments that are 5 to 10 amino acids long. Binds to DNA in a double-stranded, site-specific manner.</text>
</comment>
<comment type="induction">
    <text evidence="9">By heat shock.</text>
</comment>
<evidence type="ECO:0000256" key="9">
    <source>
        <dbReference type="HAMAP-Rule" id="MF_01973"/>
    </source>
</evidence>
<dbReference type="InterPro" id="IPR004815">
    <property type="entry name" value="Lon_bac/euk-typ"/>
</dbReference>
<evidence type="ECO:0000256" key="11">
    <source>
        <dbReference type="PROSITE-ProRule" id="PRU01122"/>
    </source>
</evidence>
<feature type="domain" description="Lon N-terminal" evidence="15">
    <location>
        <begin position="11"/>
        <end position="204"/>
    </location>
</feature>
<dbReference type="Pfam" id="PF00004">
    <property type="entry name" value="AAA"/>
    <property type="match status" value="1"/>
</dbReference>
<keyword evidence="13" id="KW-0175">Coiled coil</keyword>
<dbReference type="InterPro" id="IPR014721">
    <property type="entry name" value="Ribsml_uS5_D2-typ_fold_subgr"/>
</dbReference>
<evidence type="ECO:0000256" key="12">
    <source>
        <dbReference type="RuleBase" id="RU000591"/>
    </source>
</evidence>
<dbReference type="EC" id="3.4.21.53" evidence="9 10"/>
<feature type="active site" evidence="9 11">
    <location>
        <position position="679"/>
    </location>
</feature>
<comment type="subunit">
    <text evidence="9 10">Homohexamer. Organized in a ring with a central cavity.</text>
</comment>
<dbReference type="InterPro" id="IPR020568">
    <property type="entry name" value="Ribosomal_Su5_D2-typ_SF"/>
</dbReference>
<dbReference type="PIRSF" id="PIRSF001174">
    <property type="entry name" value="Lon_proteas"/>
    <property type="match status" value="1"/>
</dbReference>
<dbReference type="SMART" id="SM00464">
    <property type="entry name" value="LON"/>
    <property type="match status" value="1"/>
</dbReference>
<dbReference type="InterPro" id="IPR015947">
    <property type="entry name" value="PUA-like_sf"/>
</dbReference>
<proteinExistence type="evidence at transcript level"/>
<dbReference type="SUPFAM" id="SSF54211">
    <property type="entry name" value="Ribosomal protein S5 domain 2-like"/>
    <property type="match status" value="1"/>
</dbReference>
<evidence type="ECO:0000313" key="16">
    <source>
        <dbReference type="EMBL" id="MEC0241606.1"/>
    </source>
</evidence>
<dbReference type="InterPro" id="IPR008269">
    <property type="entry name" value="Lon_proteolytic"/>
</dbReference>
<dbReference type="InterPro" id="IPR054594">
    <property type="entry name" value="Lon_lid"/>
</dbReference>
<dbReference type="SUPFAM" id="SSF52540">
    <property type="entry name" value="P-loop containing nucleoside triphosphate hydrolases"/>
    <property type="match status" value="1"/>
</dbReference>
<feature type="binding site" evidence="9">
    <location>
        <begin position="356"/>
        <end position="363"/>
    </location>
    <ligand>
        <name>ATP</name>
        <dbReference type="ChEBI" id="CHEBI:30616"/>
    </ligand>
</feature>
<comment type="caution">
    <text evidence="16">The sequence shown here is derived from an EMBL/GenBank/DDBJ whole genome shotgun (WGS) entry which is preliminary data.</text>
</comment>
<dbReference type="Gene3D" id="3.40.50.300">
    <property type="entry name" value="P-loop containing nucleotide triphosphate hydrolases"/>
    <property type="match status" value="1"/>
</dbReference>
<evidence type="ECO:0000256" key="2">
    <source>
        <dbReference type="ARBA" id="ARBA00022490"/>
    </source>
</evidence>
<dbReference type="CDD" id="cd19500">
    <property type="entry name" value="RecA-like_Lon"/>
    <property type="match status" value="1"/>
</dbReference>
<feature type="active site" evidence="9 11">
    <location>
        <position position="722"/>
    </location>
</feature>
<keyword evidence="17" id="KW-1185">Reference proteome</keyword>
<evidence type="ECO:0000256" key="5">
    <source>
        <dbReference type="ARBA" id="ARBA00022801"/>
    </source>
</evidence>
<evidence type="ECO:0000256" key="7">
    <source>
        <dbReference type="ARBA" id="ARBA00022840"/>
    </source>
</evidence>
<evidence type="ECO:0000256" key="6">
    <source>
        <dbReference type="ARBA" id="ARBA00022825"/>
    </source>
</evidence>
<dbReference type="HAMAP" id="MF_01973">
    <property type="entry name" value="lon_bact"/>
    <property type="match status" value="1"/>
</dbReference>
<evidence type="ECO:0000313" key="17">
    <source>
        <dbReference type="Proteomes" id="UP001344632"/>
    </source>
</evidence>
<keyword evidence="2 9" id="KW-0963">Cytoplasm</keyword>
<reference evidence="16 17" key="1">
    <citation type="submission" date="2023-03" db="EMBL/GenBank/DDBJ databases">
        <title>Bacillus Genome Sequencing.</title>
        <authorList>
            <person name="Dunlap C."/>
        </authorList>
    </citation>
    <scope>NUCLEOTIDE SEQUENCE [LARGE SCALE GENOMIC DNA]</scope>
    <source>
        <strain evidence="16 17">BD-525</strain>
    </source>
</reference>
<dbReference type="NCBIfam" id="NF008053">
    <property type="entry name" value="PRK10787.1"/>
    <property type="match status" value="1"/>
</dbReference>
<dbReference type="Pfam" id="PF22667">
    <property type="entry name" value="Lon_lid"/>
    <property type="match status" value="1"/>
</dbReference>
<evidence type="ECO:0000256" key="10">
    <source>
        <dbReference type="PIRNR" id="PIRNR001174"/>
    </source>
</evidence>
<comment type="catalytic activity">
    <reaction evidence="9 10 11">
        <text>Hydrolysis of proteins in presence of ATP.</text>
        <dbReference type="EC" id="3.4.21.53"/>
    </reaction>
</comment>
<comment type="similarity">
    <text evidence="9 10 11 12">Belongs to the peptidase S16 family.</text>
</comment>
<keyword evidence="7 9" id="KW-0067">ATP-binding</keyword>
<dbReference type="InterPro" id="IPR003959">
    <property type="entry name" value="ATPase_AAA_core"/>
</dbReference>
<dbReference type="Pfam" id="PF02190">
    <property type="entry name" value="LON_substr_bdg"/>
    <property type="match status" value="1"/>
</dbReference>
<dbReference type="Gene3D" id="1.10.8.60">
    <property type="match status" value="1"/>
</dbReference>
<gene>
    <name evidence="9 16" type="primary">lon</name>
    <name evidence="16" type="ORF">P4H66_17445</name>
</gene>